<evidence type="ECO:0000313" key="4">
    <source>
        <dbReference type="EMBL" id="KFF41687.1"/>
    </source>
</evidence>
<evidence type="ECO:0000256" key="1">
    <source>
        <dbReference type="ARBA" id="ARBA00022741"/>
    </source>
</evidence>
<organism evidence="4 5">
    <name type="scientific">Candidatus Atelocyanobacterium thalassa isolate SIO64986</name>
    <dbReference type="NCBI Taxonomy" id="1527444"/>
    <lineage>
        <taxon>Bacteria</taxon>
        <taxon>Bacillati</taxon>
        <taxon>Cyanobacteriota</taxon>
        <taxon>Cyanophyceae</taxon>
        <taxon>Oscillatoriophycideae</taxon>
        <taxon>Chroococcales</taxon>
        <taxon>Aphanothecaceae</taxon>
        <taxon>Candidatus Atelocyanobacterium</taxon>
        <taxon>Candidatus Atelocyanobacterium thalassae</taxon>
    </lineage>
</organism>
<dbReference type="InterPro" id="IPR036867">
    <property type="entry name" value="R3H_dom_sf"/>
</dbReference>
<dbReference type="GO" id="GO:0003676">
    <property type="term" value="F:nucleic acid binding"/>
    <property type="evidence" value="ECO:0007669"/>
    <property type="project" value="UniProtKB-UniRule"/>
</dbReference>
<gene>
    <name evidence="4" type="ORF">ucyna2_00563</name>
</gene>
<dbReference type="PROSITE" id="PS51061">
    <property type="entry name" value="R3H"/>
    <property type="match status" value="1"/>
</dbReference>
<sequence length="591" mass="66389">MAFIPQKDSFQPIQITDELNKLLDVLPPNIYHHVKNHPECNHLIEVVMDLGRLPEARFPEYAIYLGTTSISAADLEYTIQRIGTFSDDNRAGIEKTLHRISAIRNRKGSVVGLTCRIGRAVFGSISIIRDLVEIGKSLLLLGRPGVGKTTALREIARVLADDFHKRVVIIDTSNEIAGDSDVPHPSIGKARRMQVSTPELQHKVMIEAVENHMPEVIVIDEIGTELEALAARTIAERGVQLVGTAHGNEIENLMKNPTLSDLVGGIQAVTLGDEEAKRRGCQKTVLERKAPPTFEIAVEMLERQKWSIHQDVAYTIDTLLRSGKPNTEIRTVNQDGEINIAQETFDDTELLKTPEYRQQSKTATQQRGWRASGKMIPIPSLRSKDANKLGETLEFDKLLDASWHQFENKDNGSKAKTFSLEGEDLPIYVYPYGIGRSHLEQVIKILQLPIMVTKDLDSADVVLALRSYLKNQSKLRQVTKMRQIPIHGVKSNTIPQITCTLQKLLGISEIQVSKTADLRLFTRGDNDDELEALEEARLAIEQIVLPKCQPVELLPRSPKVRGMQHELIEHYRLQSDSSGEEPNRRLRIYPI</sequence>
<dbReference type="AlphaFoldDB" id="A0A086CHM3"/>
<dbReference type="SMART" id="SM00393">
    <property type="entry name" value="R3H"/>
    <property type="match status" value="1"/>
</dbReference>
<dbReference type="InterPro" id="IPR027417">
    <property type="entry name" value="P-loop_NTPase"/>
</dbReference>
<dbReference type="InterPro" id="IPR003593">
    <property type="entry name" value="AAA+_ATPase"/>
</dbReference>
<dbReference type="Gene3D" id="3.40.50.300">
    <property type="entry name" value="P-loop containing nucleotide triphosphate hydrolases"/>
    <property type="match status" value="1"/>
</dbReference>
<keyword evidence="2" id="KW-0067">ATP-binding</keyword>
<dbReference type="PANTHER" id="PTHR20953">
    <property type="entry name" value="KINASE-RELATED"/>
    <property type="match status" value="1"/>
</dbReference>
<evidence type="ECO:0000259" key="3">
    <source>
        <dbReference type="PROSITE" id="PS51061"/>
    </source>
</evidence>
<dbReference type="InterPro" id="IPR034081">
    <property type="entry name" value="R3H_AAA"/>
</dbReference>
<evidence type="ECO:0000256" key="2">
    <source>
        <dbReference type="ARBA" id="ARBA00022840"/>
    </source>
</evidence>
<dbReference type="Pfam" id="PF01424">
    <property type="entry name" value="R3H"/>
    <property type="match status" value="1"/>
</dbReference>
<dbReference type="Proteomes" id="UP000028922">
    <property type="component" value="Unassembled WGS sequence"/>
</dbReference>
<dbReference type="STRING" id="1527444.ucyna2_00563"/>
<feature type="domain" description="R3H" evidence="3">
    <location>
        <begin position="527"/>
        <end position="591"/>
    </location>
</feature>
<protein>
    <recommendedName>
        <fullName evidence="3">R3H domain-containing protein</fullName>
    </recommendedName>
</protein>
<dbReference type="Pfam" id="PF19568">
    <property type="entry name" value="Spore_III_AA"/>
    <property type="match status" value="1"/>
</dbReference>
<dbReference type="InterPro" id="IPR045735">
    <property type="entry name" value="Spore_III_AA_AAA+_ATPase"/>
</dbReference>
<dbReference type="PATRIC" id="fig|1527444.3.peg.541"/>
<name>A0A086CHM3_9CHRO</name>
<dbReference type="SMART" id="SM00382">
    <property type="entry name" value="AAA"/>
    <property type="match status" value="1"/>
</dbReference>
<accession>A0A086CHM3</accession>
<dbReference type="InterPro" id="IPR058670">
    <property type="entry name" value="PTPase_dom"/>
</dbReference>
<comment type="caution">
    <text evidence="4">The sequence shown here is derived from an EMBL/GenBank/DDBJ whole genome shotgun (WGS) entry which is preliminary data.</text>
</comment>
<dbReference type="Pfam" id="PF25516">
    <property type="entry name" value="PTPase"/>
    <property type="match status" value="1"/>
</dbReference>
<dbReference type="eggNOG" id="COG3854">
    <property type="taxonomic scope" value="Bacteria"/>
</dbReference>
<dbReference type="GO" id="GO:0005524">
    <property type="term" value="F:ATP binding"/>
    <property type="evidence" value="ECO:0007669"/>
    <property type="project" value="UniProtKB-KW"/>
</dbReference>
<dbReference type="InterPro" id="IPR001374">
    <property type="entry name" value="R3H_dom"/>
</dbReference>
<evidence type="ECO:0000313" key="5">
    <source>
        <dbReference type="Proteomes" id="UP000028922"/>
    </source>
</evidence>
<dbReference type="CDD" id="cd02645">
    <property type="entry name" value="R3H_AAA"/>
    <property type="match status" value="1"/>
</dbReference>
<dbReference type="SUPFAM" id="SSF52540">
    <property type="entry name" value="P-loop containing nucleoside triphosphate hydrolases"/>
    <property type="match status" value="1"/>
</dbReference>
<dbReference type="CDD" id="cd00009">
    <property type="entry name" value="AAA"/>
    <property type="match status" value="1"/>
</dbReference>
<proteinExistence type="predicted"/>
<dbReference type="SUPFAM" id="SSF82708">
    <property type="entry name" value="R3H domain"/>
    <property type="match status" value="1"/>
</dbReference>
<reference evidence="4 5" key="1">
    <citation type="submission" date="2014-08" db="EMBL/GenBank/DDBJ databases">
        <title>Comparative genomics reveals surprising divergence of two closely related strains of uncultivated UCYN-A cyanobacteria.</title>
        <authorList>
            <person name="Bombar D."/>
            <person name="Heller P."/>
            <person name="Sanchez-Baracaldo P."/>
            <person name="Carter B.J."/>
            <person name="Zert J.P."/>
        </authorList>
    </citation>
    <scope>NUCLEOTIDE SEQUENCE [LARGE SCALE GENOMIC DNA]</scope>
</reference>
<dbReference type="EMBL" id="JPSP01000004">
    <property type="protein sequence ID" value="KFF41687.1"/>
    <property type="molecule type" value="Genomic_DNA"/>
</dbReference>
<keyword evidence="1" id="KW-0547">Nucleotide-binding</keyword>
<dbReference type="PANTHER" id="PTHR20953:SF3">
    <property type="entry name" value="P-LOOP CONTAINING NUCLEOSIDE TRIPHOSPHATE HYDROLASES SUPERFAMILY PROTEIN"/>
    <property type="match status" value="1"/>
</dbReference>